<reference evidence="1 2" key="1">
    <citation type="journal article" date="2021" name="Nat. Commun.">
        <title>Genetic determinants of endophytism in the Arabidopsis root mycobiome.</title>
        <authorList>
            <person name="Mesny F."/>
            <person name="Miyauchi S."/>
            <person name="Thiergart T."/>
            <person name="Pickel B."/>
            <person name="Atanasova L."/>
            <person name="Karlsson M."/>
            <person name="Huettel B."/>
            <person name="Barry K.W."/>
            <person name="Haridas S."/>
            <person name="Chen C."/>
            <person name="Bauer D."/>
            <person name="Andreopoulos W."/>
            <person name="Pangilinan J."/>
            <person name="LaButti K."/>
            <person name="Riley R."/>
            <person name="Lipzen A."/>
            <person name="Clum A."/>
            <person name="Drula E."/>
            <person name="Henrissat B."/>
            <person name="Kohler A."/>
            <person name="Grigoriev I.V."/>
            <person name="Martin F.M."/>
            <person name="Hacquard S."/>
        </authorList>
    </citation>
    <scope>NUCLEOTIDE SEQUENCE [LARGE SCALE GENOMIC DNA]</scope>
    <source>
        <strain evidence="1 2">MPI-SDFR-AT-0079</strain>
    </source>
</reference>
<evidence type="ECO:0000313" key="2">
    <source>
        <dbReference type="Proteomes" id="UP000724584"/>
    </source>
</evidence>
<sequence length="475" mass="53253">MAPNYQWLKSKLQSNKGKIPPPPYRDEWFIVPSSAPANSMPSNYGPFQTLPLEIRQQILGHAFGNRTLHVDLTYDHPLIRKRTKFWDPSQYKKTIKSALAPHRAPSNAAVEPAHCGFGTHLIRDTWQPKQWQWFSCVCHRPAVREEEDDGPSTRQPRIEPHEDGCIPHQSVDKKLWRDRIQTAWCESTAHNPPPADACFVGVMGWLLACRQAYHEGTDILYRTNTFHFASLPLLLDLPRLIPPAHLAAITSAELLWTFVDPRVLADETMRQIWRDYIDSPSSFPDLSSPNNDFHRLAAQLPASLPNVRRLYIALQTHIPPWGTRKLPPITTTTQTSTTTPAPTSTSTNTTTPAPTSDSYYAAPPICNIRGLAAIEHVIFGPIEDAFRRLGPGPGKEFSLAVQRGGWEVFARWLEKRAPGGGGSRRIFEIFNEAGEGGEEVVSYRERVWKPLAGGGVAGEEGVFVPLIHVYIHPSD</sequence>
<name>A0ACB7PES9_9PEZI</name>
<keyword evidence="2" id="KW-1185">Reference proteome</keyword>
<gene>
    <name evidence="1" type="ORF">F5144DRAFT_627994</name>
</gene>
<dbReference type="EMBL" id="JAGIZQ010000003">
    <property type="protein sequence ID" value="KAH6635873.1"/>
    <property type="molecule type" value="Genomic_DNA"/>
</dbReference>
<organism evidence="1 2">
    <name type="scientific">Chaetomium tenue</name>
    <dbReference type="NCBI Taxonomy" id="1854479"/>
    <lineage>
        <taxon>Eukaryota</taxon>
        <taxon>Fungi</taxon>
        <taxon>Dikarya</taxon>
        <taxon>Ascomycota</taxon>
        <taxon>Pezizomycotina</taxon>
        <taxon>Sordariomycetes</taxon>
        <taxon>Sordariomycetidae</taxon>
        <taxon>Sordariales</taxon>
        <taxon>Chaetomiaceae</taxon>
        <taxon>Chaetomium</taxon>
    </lineage>
</organism>
<evidence type="ECO:0000313" key="1">
    <source>
        <dbReference type="EMBL" id="KAH6635873.1"/>
    </source>
</evidence>
<protein>
    <submittedName>
        <fullName evidence="1">Uncharacterized protein</fullName>
    </submittedName>
</protein>
<comment type="caution">
    <text evidence="1">The sequence shown here is derived from an EMBL/GenBank/DDBJ whole genome shotgun (WGS) entry which is preliminary data.</text>
</comment>
<dbReference type="Proteomes" id="UP000724584">
    <property type="component" value="Unassembled WGS sequence"/>
</dbReference>
<accession>A0ACB7PES9</accession>
<proteinExistence type="predicted"/>